<organism evidence="1 2">
    <name type="scientific">Plasmopara halstedii</name>
    <name type="common">Downy mildew of sunflower</name>
    <dbReference type="NCBI Taxonomy" id="4781"/>
    <lineage>
        <taxon>Eukaryota</taxon>
        <taxon>Sar</taxon>
        <taxon>Stramenopiles</taxon>
        <taxon>Oomycota</taxon>
        <taxon>Peronosporomycetes</taxon>
        <taxon>Peronosporales</taxon>
        <taxon>Peronosporaceae</taxon>
        <taxon>Plasmopara</taxon>
    </lineage>
</organism>
<accession>A0A0P1ADE9</accession>
<dbReference type="Proteomes" id="UP000054928">
    <property type="component" value="Unassembled WGS sequence"/>
</dbReference>
<dbReference type="AlphaFoldDB" id="A0A0P1ADE9"/>
<evidence type="ECO:0000313" key="1">
    <source>
        <dbReference type="EMBL" id="CEG38816.1"/>
    </source>
</evidence>
<dbReference type="GeneID" id="36403923"/>
<name>A0A0P1ADE9_PLAHL</name>
<proteinExistence type="predicted"/>
<dbReference type="RefSeq" id="XP_024575185.1">
    <property type="nucleotide sequence ID" value="XM_024724294.1"/>
</dbReference>
<keyword evidence="2" id="KW-1185">Reference proteome</keyword>
<evidence type="ECO:0000313" key="2">
    <source>
        <dbReference type="Proteomes" id="UP000054928"/>
    </source>
</evidence>
<protein>
    <submittedName>
        <fullName evidence="1">Uncharacterized protein</fullName>
    </submittedName>
</protein>
<sequence length="49" mass="5478">MYSAASKSCFNIREPAARGTHSAGIVRRLEKVISRRMNSCPTGHQDCKR</sequence>
<dbReference type="EMBL" id="CCYD01000322">
    <property type="protein sequence ID" value="CEG38816.1"/>
    <property type="molecule type" value="Genomic_DNA"/>
</dbReference>
<reference evidence="2" key="1">
    <citation type="submission" date="2014-09" db="EMBL/GenBank/DDBJ databases">
        <authorList>
            <person name="Sharma Rahul"/>
            <person name="Thines Marco"/>
        </authorList>
    </citation>
    <scope>NUCLEOTIDE SEQUENCE [LARGE SCALE GENOMIC DNA]</scope>
</reference>